<dbReference type="PROSITE" id="PS50950">
    <property type="entry name" value="ZF_THAP"/>
    <property type="match status" value="1"/>
</dbReference>
<dbReference type="PANTHER" id="PTHR46927:SF3">
    <property type="entry name" value="THAP-TYPE DOMAIN-CONTAINING PROTEIN"/>
    <property type="match status" value="1"/>
</dbReference>
<gene>
    <name evidence="8" type="ORF">IPOD504_LOCUS5491</name>
</gene>
<evidence type="ECO:0000256" key="6">
    <source>
        <dbReference type="SAM" id="MobiDB-lite"/>
    </source>
</evidence>
<feature type="domain" description="THAP-type" evidence="7">
    <location>
        <begin position="31"/>
        <end position="110"/>
    </location>
</feature>
<organism evidence="8 9">
    <name type="scientific">Iphiclides podalirius</name>
    <name type="common">scarce swallowtail</name>
    <dbReference type="NCBI Taxonomy" id="110791"/>
    <lineage>
        <taxon>Eukaryota</taxon>
        <taxon>Metazoa</taxon>
        <taxon>Ecdysozoa</taxon>
        <taxon>Arthropoda</taxon>
        <taxon>Hexapoda</taxon>
        <taxon>Insecta</taxon>
        <taxon>Pterygota</taxon>
        <taxon>Neoptera</taxon>
        <taxon>Endopterygota</taxon>
        <taxon>Lepidoptera</taxon>
        <taxon>Glossata</taxon>
        <taxon>Ditrysia</taxon>
        <taxon>Papilionoidea</taxon>
        <taxon>Papilionidae</taxon>
        <taxon>Papilioninae</taxon>
        <taxon>Iphiclides</taxon>
    </lineage>
</organism>
<protein>
    <recommendedName>
        <fullName evidence="7">THAP-type domain-containing protein</fullName>
    </recommendedName>
</protein>
<keyword evidence="4 5" id="KW-0238">DNA-binding</keyword>
<evidence type="ECO:0000313" key="9">
    <source>
        <dbReference type="Proteomes" id="UP000837857"/>
    </source>
</evidence>
<feature type="compositionally biased region" description="Acidic residues" evidence="6">
    <location>
        <begin position="122"/>
        <end position="143"/>
    </location>
</feature>
<dbReference type="PANTHER" id="PTHR46927">
    <property type="entry name" value="AGAP005574-PA"/>
    <property type="match status" value="1"/>
</dbReference>
<evidence type="ECO:0000313" key="8">
    <source>
        <dbReference type="EMBL" id="CAH2046808.1"/>
    </source>
</evidence>
<keyword evidence="3" id="KW-0862">Zinc</keyword>
<evidence type="ECO:0000259" key="7">
    <source>
        <dbReference type="PROSITE" id="PS50950"/>
    </source>
</evidence>
<evidence type="ECO:0000256" key="5">
    <source>
        <dbReference type="PROSITE-ProRule" id="PRU00309"/>
    </source>
</evidence>
<sequence>MKEVEDNKCKATPVAMVAPELKQNAEADTEITKTCAVLGCEESKNFNSDSFFRFPEDANLRQIWTDLTGRNNWTPTDFSYICVQHFSVDCFECDSENRVILTSKAVPSLKLPNHVLEVEYIDEETLDHEDDEEDEEYEMESEEEHSSKPNKQIRDKHISNATTEHDNVELLKLFTEVQRMQRQAIGLRDKLKCNMRVYNRQNSPVVIPPLDARWRRFLSSFLLEREGANGPCQTKQPVVVPAVHSILSRLQFSAAFRRQRSSVRRAAISKLRAERRVSICD</sequence>
<feature type="non-terminal residue" evidence="8">
    <location>
        <position position="1"/>
    </location>
</feature>
<name>A0ABN8I5T3_9NEOP</name>
<dbReference type="SUPFAM" id="SSF57716">
    <property type="entry name" value="Glucocorticoid receptor-like (DNA-binding domain)"/>
    <property type="match status" value="1"/>
</dbReference>
<evidence type="ECO:0000256" key="4">
    <source>
        <dbReference type="ARBA" id="ARBA00023125"/>
    </source>
</evidence>
<reference evidence="8" key="1">
    <citation type="submission" date="2022-03" db="EMBL/GenBank/DDBJ databases">
        <authorList>
            <person name="Martin H S."/>
        </authorList>
    </citation>
    <scope>NUCLEOTIDE SEQUENCE</scope>
</reference>
<dbReference type="EMBL" id="OW152829">
    <property type="protein sequence ID" value="CAH2046808.1"/>
    <property type="molecule type" value="Genomic_DNA"/>
</dbReference>
<dbReference type="Proteomes" id="UP000837857">
    <property type="component" value="Chromosome 17"/>
</dbReference>
<dbReference type="InterPro" id="IPR006612">
    <property type="entry name" value="THAP_Znf"/>
</dbReference>
<proteinExistence type="predicted"/>
<dbReference type="InterPro" id="IPR052224">
    <property type="entry name" value="THAP_domain_protein"/>
</dbReference>
<feature type="region of interest" description="Disordered" evidence="6">
    <location>
        <begin position="122"/>
        <end position="154"/>
    </location>
</feature>
<accession>A0ABN8I5T3</accession>
<feature type="compositionally biased region" description="Basic and acidic residues" evidence="6">
    <location>
        <begin position="144"/>
        <end position="154"/>
    </location>
</feature>
<evidence type="ECO:0000256" key="3">
    <source>
        <dbReference type="ARBA" id="ARBA00022833"/>
    </source>
</evidence>
<keyword evidence="1" id="KW-0479">Metal-binding</keyword>
<evidence type="ECO:0000256" key="2">
    <source>
        <dbReference type="ARBA" id="ARBA00022771"/>
    </source>
</evidence>
<dbReference type="SMART" id="SM00980">
    <property type="entry name" value="THAP"/>
    <property type="match status" value="1"/>
</dbReference>
<dbReference type="SMART" id="SM00692">
    <property type="entry name" value="DM3"/>
    <property type="match status" value="1"/>
</dbReference>
<evidence type="ECO:0000256" key="1">
    <source>
        <dbReference type="ARBA" id="ARBA00022723"/>
    </source>
</evidence>
<keyword evidence="9" id="KW-1185">Reference proteome</keyword>
<keyword evidence="2 5" id="KW-0863">Zinc-finger</keyword>
<dbReference type="Pfam" id="PF05485">
    <property type="entry name" value="THAP"/>
    <property type="match status" value="1"/>
</dbReference>